<comment type="catalytic activity">
    <reaction evidence="6">
        <text>orotidine 5'-phosphate + H(+) = UMP + CO2</text>
        <dbReference type="Rhea" id="RHEA:11596"/>
        <dbReference type="ChEBI" id="CHEBI:15378"/>
        <dbReference type="ChEBI" id="CHEBI:16526"/>
        <dbReference type="ChEBI" id="CHEBI:57538"/>
        <dbReference type="ChEBI" id="CHEBI:57865"/>
        <dbReference type="EC" id="4.1.1.23"/>
    </reaction>
</comment>
<dbReference type="Proteomes" id="UP000219020">
    <property type="component" value="Unassembled WGS sequence"/>
</dbReference>
<dbReference type="InterPro" id="IPR018089">
    <property type="entry name" value="OMPdecase_AS"/>
</dbReference>
<dbReference type="SMART" id="SM00934">
    <property type="entry name" value="OMPdecase"/>
    <property type="match status" value="1"/>
</dbReference>
<evidence type="ECO:0000256" key="7">
    <source>
        <dbReference type="NCBIfam" id="TIGR02127"/>
    </source>
</evidence>
<dbReference type="GO" id="GO:0006207">
    <property type="term" value="P:'de novo' pyrimidine nucleobase biosynthetic process"/>
    <property type="evidence" value="ECO:0007669"/>
    <property type="project" value="InterPro"/>
</dbReference>
<dbReference type="PANTHER" id="PTHR43375:SF1">
    <property type="entry name" value="OROTIDINE 5'-PHOSPHATE DECARBOXYLASE"/>
    <property type="match status" value="1"/>
</dbReference>
<evidence type="ECO:0000256" key="4">
    <source>
        <dbReference type="ARBA" id="ARBA00022975"/>
    </source>
</evidence>
<dbReference type="GO" id="GO:0004590">
    <property type="term" value="F:orotidine-5'-phosphate decarboxylase activity"/>
    <property type="evidence" value="ECO:0007669"/>
    <property type="project" value="UniProtKB-UniRule"/>
</dbReference>
<dbReference type="NCBIfam" id="TIGR02127">
    <property type="entry name" value="pyrF_sub2"/>
    <property type="match status" value="1"/>
</dbReference>
<dbReference type="EMBL" id="NBYY01000010">
    <property type="protein sequence ID" value="PCS23402.1"/>
    <property type="molecule type" value="Genomic_DNA"/>
</dbReference>
<dbReference type="PROSITE" id="PS00156">
    <property type="entry name" value="OMPDECASE"/>
    <property type="match status" value="1"/>
</dbReference>
<protein>
    <recommendedName>
        <fullName evidence="7">Orotidine-5'-phosphate decarboxylase</fullName>
        <ecNumber evidence="7">4.1.1.23</ecNumber>
    </recommendedName>
</protein>
<dbReference type="InterPro" id="IPR011995">
    <property type="entry name" value="OMPdecase_type-2"/>
</dbReference>
<proteinExistence type="inferred from homology"/>
<dbReference type="Pfam" id="PF00215">
    <property type="entry name" value="OMPdecase"/>
    <property type="match status" value="1"/>
</dbReference>
<dbReference type="PANTHER" id="PTHR43375">
    <property type="entry name" value="OROTIDINE 5'-PHOSPHATE DECARBOXYLASE"/>
    <property type="match status" value="1"/>
</dbReference>
<keyword evidence="3" id="KW-0210">Decarboxylase</keyword>
<feature type="domain" description="Orotidine 5'-phosphate decarboxylase" evidence="8">
    <location>
        <begin position="8"/>
        <end position="227"/>
    </location>
</feature>
<evidence type="ECO:0000256" key="2">
    <source>
        <dbReference type="ARBA" id="ARBA00008847"/>
    </source>
</evidence>
<keyword evidence="4" id="KW-0665">Pyrimidine biosynthesis</keyword>
<dbReference type="CDD" id="cd04725">
    <property type="entry name" value="OMP_decarboxylase_like"/>
    <property type="match status" value="1"/>
</dbReference>
<evidence type="ECO:0000259" key="8">
    <source>
        <dbReference type="SMART" id="SM00934"/>
    </source>
</evidence>
<evidence type="ECO:0000313" key="9">
    <source>
        <dbReference type="EMBL" id="PCS23402.1"/>
    </source>
</evidence>
<dbReference type="GO" id="GO:0044205">
    <property type="term" value="P:'de novo' UMP biosynthetic process"/>
    <property type="evidence" value="ECO:0007669"/>
    <property type="project" value="UniProtKB-UniPathway"/>
</dbReference>
<dbReference type="SUPFAM" id="SSF51366">
    <property type="entry name" value="Ribulose-phoshate binding barrel"/>
    <property type="match status" value="1"/>
</dbReference>
<dbReference type="InterPro" id="IPR001754">
    <property type="entry name" value="OMPdeCOase_dom"/>
</dbReference>
<keyword evidence="5 9" id="KW-0456">Lyase</keyword>
<comment type="pathway">
    <text evidence="1">Pyrimidine metabolism; UMP biosynthesis via de novo pathway; UMP from orotate: step 2/2.</text>
</comment>
<dbReference type="InterPro" id="IPR011060">
    <property type="entry name" value="RibuloseP-bd_barrel"/>
</dbReference>
<evidence type="ECO:0000256" key="3">
    <source>
        <dbReference type="ARBA" id="ARBA00022793"/>
    </source>
</evidence>
<dbReference type="InterPro" id="IPR013785">
    <property type="entry name" value="Aldolase_TIM"/>
</dbReference>
<dbReference type="EC" id="4.1.1.23" evidence="7"/>
<evidence type="ECO:0000313" key="10">
    <source>
        <dbReference type="Proteomes" id="UP000219020"/>
    </source>
</evidence>
<dbReference type="Gene3D" id="3.20.20.70">
    <property type="entry name" value="Aldolase class I"/>
    <property type="match status" value="1"/>
</dbReference>
<name>A0A2A5T5G9_9GAMM</name>
<accession>A0A2A5T5G9</accession>
<comment type="similarity">
    <text evidence="2">Belongs to the OMP decarboxylase family. Type 2 subfamily.</text>
</comment>
<organism evidence="9 10">
    <name type="scientific">Candidatus Enterovibrio escicola</name>
    <dbReference type="NCBI Taxonomy" id="1927127"/>
    <lineage>
        <taxon>Bacteria</taxon>
        <taxon>Pseudomonadati</taxon>
        <taxon>Pseudomonadota</taxon>
        <taxon>Gammaproteobacteria</taxon>
        <taxon>Vibrionales</taxon>
        <taxon>Vibrionaceae</taxon>
        <taxon>Enterovibrio</taxon>
    </lineage>
</organism>
<evidence type="ECO:0000256" key="6">
    <source>
        <dbReference type="ARBA" id="ARBA00049157"/>
    </source>
</evidence>
<keyword evidence="10" id="KW-1185">Reference proteome</keyword>
<evidence type="ECO:0000256" key="5">
    <source>
        <dbReference type="ARBA" id="ARBA00023239"/>
    </source>
</evidence>
<comment type="caution">
    <text evidence="9">The sequence shown here is derived from an EMBL/GenBank/DDBJ whole genome shotgun (WGS) entry which is preliminary data.</text>
</comment>
<evidence type="ECO:0000256" key="1">
    <source>
        <dbReference type="ARBA" id="ARBA00004861"/>
    </source>
</evidence>
<reference evidence="10" key="1">
    <citation type="submission" date="2017-04" db="EMBL/GenBank/DDBJ databases">
        <title>Genome evolution of the luminous symbionts of deep sea anglerfish.</title>
        <authorList>
            <person name="Hendry T.A."/>
        </authorList>
    </citation>
    <scope>NUCLEOTIDE SEQUENCE [LARGE SCALE GENOMIC DNA]</scope>
</reference>
<dbReference type="AlphaFoldDB" id="A0A2A5T5G9"/>
<sequence length="250" mass="27814">MLLSKYGFSDDIFTYNKSIIDATHHYATAFKPQFAHYAAVAKEDQLNETIEYIRSQYSSIPVILDSKRGDIGSTASKYAKESYERFNVDAVTLNPYMGLDTLIPYYDYKDRGCIILVKTSNPGSKDFQDLVLASGEKLYQFIAKAVLTSFGEEQTLFVVGATCSDELAGLREVHKQTTFLVPGLGAQGGDLDGVIKSGMTSNGEGLLLNVSRGITNSASAEDFATYLKQVEINAKIWYESMKNLREKYYE</sequence>
<gene>
    <name evidence="9" type="ORF">BTN49_0999</name>
</gene>
<dbReference type="UniPathway" id="UPA00070">
    <property type="reaction ID" value="UER00120"/>
</dbReference>